<reference evidence="10 11" key="1">
    <citation type="submission" date="2016-06" db="EMBL/GenBank/DDBJ databases">
        <title>Domibacillus iocasae genome sequencing.</title>
        <authorList>
            <person name="Verma A."/>
            <person name="Pal Y."/>
            <person name="Ojha A.K."/>
            <person name="Krishnamurthi S."/>
        </authorList>
    </citation>
    <scope>NUCLEOTIDE SEQUENCE [LARGE SCALE GENOMIC DNA]</scope>
    <source>
        <strain evidence="10 11">DSM 29979</strain>
    </source>
</reference>
<comment type="caution">
    <text evidence="10">The sequence shown here is derived from an EMBL/GenBank/DDBJ whole genome shotgun (WGS) entry which is preliminary data.</text>
</comment>
<dbReference type="PROSITE" id="PS00908">
    <property type="entry name" value="MR_MLE_1"/>
    <property type="match status" value="1"/>
</dbReference>
<dbReference type="InterPro" id="IPR018110">
    <property type="entry name" value="Mandel_Rmase/mucon_lact_enz_CS"/>
</dbReference>
<dbReference type="Pfam" id="PF13378">
    <property type="entry name" value="MR_MLE_C"/>
    <property type="match status" value="1"/>
</dbReference>
<dbReference type="GO" id="GO:0046872">
    <property type="term" value="F:metal ion binding"/>
    <property type="evidence" value="ECO:0007669"/>
    <property type="project" value="UniProtKB-KW"/>
</dbReference>
<dbReference type="Proteomes" id="UP000095658">
    <property type="component" value="Unassembled WGS sequence"/>
</dbReference>
<evidence type="ECO:0000256" key="4">
    <source>
        <dbReference type="ARBA" id="ARBA00023235"/>
    </source>
</evidence>
<feature type="binding site" evidence="6">
    <location>
        <position position="295"/>
    </location>
    <ligand>
        <name>substrate</name>
    </ligand>
</feature>
<sequence length="363" mass="39231">MKIRNIIPSCQTIPLIKPFITALRKVTSIEFVMIRVLLEDGTEGVGTASPTVVITGDSLQGIESAVQTILSPLLIGREIEQIAALSQTIQHSCIGNTSAKAGMEIALFDAYAKKLNVPLFQLFGGKTNTLQNDMTISINETDRMVKDAVEGVKKGFNALKIKAGLDVAEDHERIQAIREEVGPLIEIRVDANQGWTKKEAVRIIDGWEKAGLNINLVEQPVAAWDLASLKYVTDRVNTPIMADESVFSPKQALELVQMRAVDWLNIKLMKAGGIFRAMHIADIAQAGGIPCMIGSMMESGTGVLAAAHIAAAHPNIKKIDLDAPLWLKGSDFKAFPFKGPTIVLSEKPGIGYDFMENSGGGEA</sequence>
<keyword evidence="4 8" id="KW-0413">Isomerase</keyword>
<dbReference type="SFLD" id="SFLDF00009">
    <property type="entry name" value="o-succinylbenzoate_synthase"/>
    <property type="match status" value="1"/>
</dbReference>
<dbReference type="EMBL" id="MAMP01000023">
    <property type="protein sequence ID" value="OES44070.1"/>
    <property type="molecule type" value="Genomic_DNA"/>
</dbReference>
<dbReference type="SFLD" id="SFLDS00001">
    <property type="entry name" value="Enolase"/>
    <property type="match status" value="1"/>
</dbReference>
<gene>
    <name evidence="10" type="ORF">BA724_10425</name>
</gene>
<keyword evidence="3 7" id="KW-0460">Magnesium</keyword>
<dbReference type="InterPro" id="IPR029017">
    <property type="entry name" value="Enolase-like_N"/>
</dbReference>
<dbReference type="InterPro" id="IPR036849">
    <property type="entry name" value="Enolase-like_C_sf"/>
</dbReference>
<dbReference type="SMART" id="SM00922">
    <property type="entry name" value="MR_MLE"/>
    <property type="match status" value="1"/>
</dbReference>
<dbReference type="PANTHER" id="PTHR48073:SF2">
    <property type="entry name" value="O-SUCCINYLBENZOATE SYNTHASE"/>
    <property type="match status" value="1"/>
</dbReference>
<evidence type="ECO:0000313" key="11">
    <source>
        <dbReference type="Proteomes" id="UP000095658"/>
    </source>
</evidence>
<evidence type="ECO:0000313" key="10">
    <source>
        <dbReference type="EMBL" id="OES44070.1"/>
    </source>
</evidence>
<dbReference type="InterPro" id="IPR034603">
    <property type="entry name" value="Dipeptide_epimerase"/>
</dbReference>
<feature type="binding site" evidence="6">
    <location>
        <position position="135"/>
    </location>
    <ligand>
        <name>substrate</name>
    </ligand>
</feature>
<organism evidence="10 11">
    <name type="scientific">Domibacillus iocasae</name>
    <dbReference type="NCBI Taxonomy" id="1714016"/>
    <lineage>
        <taxon>Bacteria</taxon>
        <taxon>Bacillati</taxon>
        <taxon>Bacillota</taxon>
        <taxon>Bacilli</taxon>
        <taxon>Bacillales</taxon>
        <taxon>Bacillaceae</taxon>
        <taxon>Domibacillus</taxon>
    </lineage>
</organism>
<feature type="binding site" evidence="7">
    <location>
        <position position="218"/>
    </location>
    <ligand>
        <name>Mg(2+)</name>
        <dbReference type="ChEBI" id="CHEBI:18420"/>
    </ligand>
</feature>
<feature type="binding site" evidence="7">
    <location>
        <position position="243"/>
    </location>
    <ligand>
        <name>Mg(2+)</name>
        <dbReference type="ChEBI" id="CHEBI:18420"/>
    </ligand>
</feature>
<dbReference type="OrthoDB" id="9775391at2"/>
<evidence type="ECO:0000256" key="2">
    <source>
        <dbReference type="ARBA" id="ARBA00022723"/>
    </source>
</evidence>
<feature type="binding site" evidence="6">
    <location>
        <position position="320"/>
    </location>
    <ligand>
        <name>substrate</name>
    </ligand>
</feature>
<accession>A0A1E7DLW3</accession>
<name>A0A1E7DLW3_9BACI</name>
<evidence type="ECO:0000256" key="6">
    <source>
        <dbReference type="PIRSR" id="PIRSR634603-2"/>
    </source>
</evidence>
<evidence type="ECO:0000256" key="3">
    <source>
        <dbReference type="ARBA" id="ARBA00022842"/>
    </source>
</evidence>
<feature type="binding site" evidence="6">
    <location>
        <position position="297"/>
    </location>
    <ligand>
        <name>substrate</name>
    </ligand>
</feature>
<protein>
    <recommendedName>
        <fullName evidence="8">Dipeptide epimerase</fullName>
        <ecNumber evidence="8">5.1.1.-</ecNumber>
    </recommendedName>
</protein>
<dbReference type="EC" id="5.1.1.-" evidence="8"/>
<dbReference type="SUPFAM" id="SSF54826">
    <property type="entry name" value="Enolase N-terminal domain-like"/>
    <property type="match status" value="1"/>
</dbReference>
<feature type="binding site" evidence="6">
    <location>
        <position position="24"/>
    </location>
    <ligand>
        <name>substrate</name>
    </ligand>
</feature>
<feature type="binding site" evidence="7">
    <location>
        <position position="190"/>
    </location>
    <ligand>
        <name>Mg(2+)</name>
        <dbReference type="ChEBI" id="CHEBI:18420"/>
    </ligand>
</feature>
<feature type="domain" description="Mandelate racemase/muconate lactonizing enzyme C-terminal" evidence="9">
    <location>
        <begin position="141"/>
        <end position="239"/>
    </location>
</feature>
<dbReference type="Pfam" id="PF02746">
    <property type="entry name" value="MR_MLE_N"/>
    <property type="match status" value="1"/>
</dbReference>
<dbReference type="SFLD" id="SFLDG00180">
    <property type="entry name" value="muconate_cycloisomerase"/>
    <property type="match status" value="1"/>
</dbReference>
<evidence type="ECO:0000256" key="8">
    <source>
        <dbReference type="RuleBase" id="RU366006"/>
    </source>
</evidence>
<dbReference type="CDD" id="cd03319">
    <property type="entry name" value="L-Ala-DL-Glu_epimerase"/>
    <property type="match status" value="1"/>
</dbReference>
<dbReference type="AlphaFoldDB" id="A0A1E7DLW3"/>
<dbReference type="Gene3D" id="3.20.20.120">
    <property type="entry name" value="Enolase-like C-terminal domain"/>
    <property type="match status" value="1"/>
</dbReference>
<dbReference type="SUPFAM" id="SSF51604">
    <property type="entry name" value="Enolase C-terminal domain-like"/>
    <property type="match status" value="1"/>
</dbReference>
<dbReference type="RefSeq" id="WP_069939303.1">
    <property type="nucleotide sequence ID" value="NZ_MAMP01000023.1"/>
</dbReference>
<dbReference type="Gene3D" id="3.30.390.10">
    <property type="entry name" value="Enolase-like, N-terminal domain"/>
    <property type="match status" value="1"/>
</dbReference>
<dbReference type="PANTHER" id="PTHR48073">
    <property type="entry name" value="O-SUCCINYLBENZOATE SYNTHASE-RELATED"/>
    <property type="match status" value="1"/>
</dbReference>
<dbReference type="GO" id="GO:0009063">
    <property type="term" value="P:amino acid catabolic process"/>
    <property type="evidence" value="ECO:0007669"/>
    <property type="project" value="InterPro"/>
</dbReference>
<evidence type="ECO:0000256" key="5">
    <source>
        <dbReference type="PIRSR" id="PIRSR634603-1"/>
    </source>
</evidence>
<comment type="similarity">
    <text evidence="1 8">Belongs to the mandelate racemase/muconate lactonizing enzyme family.</text>
</comment>
<keyword evidence="11" id="KW-1185">Reference proteome</keyword>
<dbReference type="STRING" id="1714016.BA724_10425"/>
<evidence type="ECO:0000256" key="1">
    <source>
        <dbReference type="ARBA" id="ARBA00008031"/>
    </source>
</evidence>
<evidence type="ECO:0000259" key="9">
    <source>
        <dbReference type="SMART" id="SM00922"/>
    </source>
</evidence>
<feature type="active site" description="Proton acceptor; specific for (S)-substrate epimerization" evidence="5">
    <location>
        <position position="267"/>
    </location>
</feature>
<feature type="binding site" evidence="6">
    <location>
        <position position="322"/>
    </location>
    <ligand>
        <name>substrate</name>
    </ligand>
</feature>
<dbReference type="GO" id="GO:0016855">
    <property type="term" value="F:racemase and epimerase activity, acting on amino acids and derivatives"/>
    <property type="evidence" value="ECO:0007669"/>
    <property type="project" value="UniProtKB-UniRule"/>
</dbReference>
<evidence type="ECO:0000256" key="7">
    <source>
        <dbReference type="PIRSR" id="PIRSR634603-3"/>
    </source>
</evidence>
<dbReference type="InterPro" id="IPR013342">
    <property type="entry name" value="Mandelate_racemase_C"/>
</dbReference>
<feature type="active site" description="Proton acceptor; specific for (R)-substrate epimerization" evidence="5">
    <location>
        <position position="162"/>
    </location>
</feature>
<comment type="cofactor">
    <cofactor evidence="7 8">
        <name>Mg(2+)</name>
        <dbReference type="ChEBI" id="CHEBI:18420"/>
    </cofactor>
    <text evidence="7 8">Binds 1 Mg(2+) ion per subunit.</text>
</comment>
<keyword evidence="2 7" id="KW-0479">Metal-binding</keyword>
<dbReference type="InterPro" id="IPR029065">
    <property type="entry name" value="Enolase_C-like"/>
</dbReference>
<dbReference type="InterPro" id="IPR013341">
    <property type="entry name" value="Mandelate_racemase_N_dom"/>
</dbReference>
<feature type="binding site" evidence="6">
    <location>
        <position position="160"/>
    </location>
    <ligand>
        <name>substrate</name>
    </ligand>
</feature>
<proteinExistence type="inferred from homology"/>